<keyword evidence="1" id="KW-0472">Membrane</keyword>
<dbReference type="VEuPathDB" id="FungiDB:BO70DRAFT_187705"/>
<comment type="caution">
    <text evidence="3">The sequence shown here is derived from an EMBL/GenBank/DDBJ whole genome shotgun (WGS) entry which is preliminary data.</text>
</comment>
<keyword evidence="4" id="KW-1185">Reference proteome</keyword>
<keyword evidence="1" id="KW-0812">Transmembrane</keyword>
<evidence type="ECO:0000256" key="1">
    <source>
        <dbReference type="SAM" id="Phobius"/>
    </source>
</evidence>
<evidence type="ECO:0000313" key="3">
    <source>
        <dbReference type="EMBL" id="PWY65330.1"/>
    </source>
</evidence>
<gene>
    <name evidence="3" type="ORF">BO70DRAFT_187705</name>
</gene>
<dbReference type="RefSeq" id="XP_025394499.1">
    <property type="nucleotide sequence ID" value="XM_025538482.1"/>
</dbReference>
<feature type="signal peptide" evidence="2">
    <location>
        <begin position="1"/>
        <end position="16"/>
    </location>
</feature>
<dbReference type="EMBL" id="MSFL01000052">
    <property type="protein sequence ID" value="PWY65330.1"/>
    <property type="molecule type" value="Genomic_DNA"/>
</dbReference>
<evidence type="ECO:0000313" key="4">
    <source>
        <dbReference type="Proteomes" id="UP000247233"/>
    </source>
</evidence>
<evidence type="ECO:0008006" key="5">
    <source>
        <dbReference type="Google" id="ProtNLM"/>
    </source>
</evidence>
<reference evidence="3 4" key="1">
    <citation type="submission" date="2016-12" db="EMBL/GenBank/DDBJ databases">
        <title>The genomes of Aspergillus section Nigri reveals drivers in fungal speciation.</title>
        <authorList>
            <consortium name="DOE Joint Genome Institute"/>
            <person name="Vesth T.C."/>
            <person name="Nybo J."/>
            <person name="Theobald S."/>
            <person name="Brandl J."/>
            <person name="Frisvad J.C."/>
            <person name="Nielsen K.F."/>
            <person name="Lyhne E.K."/>
            <person name="Kogle M.E."/>
            <person name="Kuo A."/>
            <person name="Riley R."/>
            <person name="Clum A."/>
            <person name="Nolan M."/>
            <person name="Lipzen A."/>
            <person name="Salamov A."/>
            <person name="Henrissat B."/>
            <person name="Wiebenga A."/>
            <person name="De Vries R.P."/>
            <person name="Grigoriev I.V."/>
            <person name="Mortensen U.H."/>
            <person name="Andersen M.R."/>
            <person name="Baker S.E."/>
        </authorList>
    </citation>
    <scope>NUCLEOTIDE SEQUENCE [LARGE SCALE GENOMIC DNA]</scope>
    <source>
        <strain evidence="3 4">CBS 117.55</strain>
    </source>
</reference>
<evidence type="ECO:0000256" key="2">
    <source>
        <dbReference type="SAM" id="SignalP"/>
    </source>
</evidence>
<keyword evidence="2" id="KW-0732">Signal</keyword>
<accession>A0A317UZG8</accession>
<keyword evidence="1" id="KW-1133">Transmembrane helix</keyword>
<dbReference type="AlphaFoldDB" id="A0A317UZG8"/>
<feature type="chain" id="PRO_5016268033" description="Secreted protein" evidence="2">
    <location>
        <begin position="17"/>
        <end position="78"/>
    </location>
</feature>
<dbReference type="GeneID" id="37060719"/>
<organism evidence="3 4">
    <name type="scientific">Aspergillus heteromorphus CBS 117.55</name>
    <dbReference type="NCBI Taxonomy" id="1448321"/>
    <lineage>
        <taxon>Eukaryota</taxon>
        <taxon>Fungi</taxon>
        <taxon>Dikarya</taxon>
        <taxon>Ascomycota</taxon>
        <taxon>Pezizomycotina</taxon>
        <taxon>Eurotiomycetes</taxon>
        <taxon>Eurotiomycetidae</taxon>
        <taxon>Eurotiales</taxon>
        <taxon>Aspergillaceae</taxon>
        <taxon>Aspergillus</taxon>
        <taxon>Aspergillus subgen. Circumdati</taxon>
    </lineage>
</organism>
<feature type="transmembrane region" description="Helical" evidence="1">
    <location>
        <begin position="49"/>
        <end position="70"/>
    </location>
</feature>
<dbReference type="Proteomes" id="UP000247233">
    <property type="component" value="Unassembled WGS sequence"/>
</dbReference>
<sequence>MFCLLFSLAGSAFCSGCCPSGLKSLSFFLSLLGFSFSFPFLFSFPFRSFVLFYTLYIEVLFLPSFVSFQIKKNVITVS</sequence>
<protein>
    <recommendedName>
        <fullName evidence="5">Secreted protein</fullName>
    </recommendedName>
</protein>
<name>A0A317UZG8_9EURO</name>
<proteinExistence type="predicted"/>